<evidence type="ECO:0000259" key="10">
    <source>
        <dbReference type="PROSITE" id="PS50011"/>
    </source>
</evidence>
<evidence type="ECO:0000313" key="11">
    <source>
        <dbReference type="EMBL" id="KAF8412250.1"/>
    </source>
</evidence>
<evidence type="ECO:0000256" key="9">
    <source>
        <dbReference type="SAM" id="Coils"/>
    </source>
</evidence>
<dbReference type="FunFam" id="3.30.200.20:FF:000162">
    <property type="entry name" value="Adenine nucleotide alpha hydrolase-like domain kinase"/>
    <property type="match status" value="1"/>
</dbReference>
<feature type="coiled-coil region" evidence="9">
    <location>
        <begin position="426"/>
        <end position="502"/>
    </location>
</feature>
<dbReference type="GO" id="GO:0004672">
    <property type="term" value="F:protein kinase activity"/>
    <property type="evidence" value="ECO:0007669"/>
    <property type="project" value="InterPro"/>
</dbReference>
<evidence type="ECO:0000256" key="3">
    <source>
        <dbReference type="ARBA" id="ARBA00022679"/>
    </source>
</evidence>
<keyword evidence="9" id="KW-0175">Coiled coil</keyword>
<dbReference type="InterPro" id="IPR051348">
    <property type="entry name" value="U-box_ubiquitin_ligases"/>
</dbReference>
<dbReference type="OrthoDB" id="4062651at2759"/>
<keyword evidence="5" id="KW-0418">Kinase</keyword>
<dbReference type="SMART" id="SM00220">
    <property type="entry name" value="S_TKc"/>
    <property type="match status" value="1"/>
</dbReference>
<evidence type="ECO:0000256" key="1">
    <source>
        <dbReference type="ARBA" id="ARBA00000900"/>
    </source>
</evidence>
<keyword evidence="7 8" id="KW-0067">ATP-binding</keyword>
<dbReference type="InterPro" id="IPR011009">
    <property type="entry name" value="Kinase-like_dom_sf"/>
</dbReference>
<dbReference type="InterPro" id="IPR008271">
    <property type="entry name" value="Ser/Thr_kinase_AS"/>
</dbReference>
<dbReference type="GO" id="GO:0005524">
    <property type="term" value="F:ATP binding"/>
    <property type="evidence" value="ECO:0007669"/>
    <property type="project" value="UniProtKB-UniRule"/>
</dbReference>
<evidence type="ECO:0000256" key="4">
    <source>
        <dbReference type="ARBA" id="ARBA00022741"/>
    </source>
</evidence>
<evidence type="ECO:0000256" key="7">
    <source>
        <dbReference type="ARBA" id="ARBA00022840"/>
    </source>
</evidence>
<dbReference type="EC" id="2.3.2.27" evidence="2"/>
<dbReference type="Gene3D" id="1.10.510.10">
    <property type="entry name" value="Transferase(Phosphotransferase) domain 1"/>
    <property type="match status" value="1"/>
</dbReference>
<comment type="catalytic activity">
    <reaction evidence="1">
        <text>S-ubiquitinyl-[E2 ubiquitin-conjugating enzyme]-L-cysteine + [acceptor protein]-L-lysine = [E2 ubiquitin-conjugating enzyme]-L-cysteine + N(6)-ubiquitinyl-[acceptor protein]-L-lysine.</text>
        <dbReference type="EC" id="2.3.2.27"/>
    </reaction>
</comment>
<evidence type="ECO:0000256" key="6">
    <source>
        <dbReference type="ARBA" id="ARBA00022786"/>
    </source>
</evidence>
<dbReference type="SUPFAM" id="SSF56112">
    <property type="entry name" value="Protein kinase-like (PK-like)"/>
    <property type="match status" value="1"/>
</dbReference>
<dbReference type="PANTHER" id="PTHR45647:SF100">
    <property type="entry name" value="U-BOX DOMAIN-CONTAINING PROTEIN 33"/>
    <property type="match status" value="1"/>
</dbReference>
<gene>
    <name evidence="11" type="ORF">HHK36_000210</name>
</gene>
<dbReference type="OMA" id="VPAQMIT"/>
<evidence type="ECO:0000256" key="2">
    <source>
        <dbReference type="ARBA" id="ARBA00012483"/>
    </source>
</evidence>
<keyword evidence="12" id="KW-1185">Reference proteome</keyword>
<feature type="binding site" evidence="8">
    <location>
        <position position="579"/>
    </location>
    <ligand>
        <name>ATP</name>
        <dbReference type="ChEBI" id="CHEBI:30616"/>
    </ligand>
</feature>
<dbReference type="PROSITE" id="PS50011">
    <property type="entry name" value="PROTEIN_KINASE_DOM"/>
    <property type="match status" value="1"/>
</dbReference>
<dbReference type="PANTHER" id="PTHR45647">
    <property type="entry name" value="OS02G0152300 PROTEIN"/>
    <property type="match status" value="1"/>
</dbReference>
<proteinExistence type="predicted"/>
<feature type="domain" description="Protein kinase" evidence="10">
    <location>
        <begin position="552"/>
        <end position="821"/>
    </location>
</feature>
<dbReference type="PROSITE" id="PS00108">
    <property type="entry name" value="PROTEIN_KINASE_ST"/>
    <property type="match status" value="1"/>
</dbReference>
<sequence length="843" mass="94655">MEGRKSHASGETNRRERERERALLFDRRNLNKWGPQLYRGDRALRRSKGSDFVILVRRDFGTARLMERGGEIEEEPQRVFEDKIFVAVGKNVKESILNLKWVLQNSGGQKICFLHVHQPAQMIPMRTEFTQPVELGAPVQAEKLDIEMDNIEKGIVELIAQHEIRKLVMGAAADKHYSKKMTEPKSKKAIFVQQQAHFSCPIWFVCKGNLIYMREGTSDGTEIEGTSPSLVASPITGTGQSGHLRPRSVAQGQGNCVRFASPVQDFPSPRYVNFESRGRNDTLLSSPVGTRGIPMPQIRLGAEGSADECEGISRRSPSQGSAHSTWFSSEVFGTSDSISVVRDGGSEDGSVLPSVHEYKEDLHSTSPPNMLEKGRLNDELYDQLEQAMVEAENSKREAFAESVRRRNSEKDSIDAIRKAKASESLYRKEMKLRKEMEEMLAREKQEVEKKKNLQSEVMEDLQMVQDQKSVLDSRIAESNRMIEELEEKIVSGMELLKTLNEQQDVLLIDCDNAVNESEDVRESGEEEASSSHRLRYFSEFSILEIKEATCNFDPLKKIGEGGYGSVYRGLLRNTQVAIKILHSHSLQGHAEFQQEVDVLSMVRHPNLVTLIGACPEVCSLIYEYLPNGSLEDRLACLDGTLPLSWQTRTRIATEICSALIFLHSNNPHSIVHGDLKPANILLDANLVSKLGDFGICRMLRDINSSNTTTLCHRTDPKGTFVYMDPEFSATGELTLKSDVYSFGVILLRLLTGRPPLGIVKEVQYALEKGNLNALLDATAGNWPSEQAKELAHLGLRCCEMNRRNRPDLESEEITWDTHIVADGFTYEAEALKGWLDSDHDTSP</sequence>
<dbReference type="InterPro" id="IPR017441">
    <property type="entry name" value="Protein_kinase_ATP_BS"/>
</dbReference>
<keyword evidence="3" id="KW-0808">Transferase</keyword>
<accession>A0A834ZRI9</accession>
<dbReference type="AlphaFoldDB" id="A0A834ZRI9"/>
<dbReference type="CDD" id="cd01989">
    <property type="entry name" value="USP_STK_Ubox_N"/>
    <property type="match status" value="1"/>
</dbReference>
<dbReference type="GO" id="GO:0061630">
    <property type="term" value="F:ubiquitin protein ligase activity"/>
    <property type="evidence" value="ECO:0007669"/>
    <property type="project" value="UniProtKB-EC"/>
</dbReference>
<dbReference type="Proteomes" id="UP000655225">
    <property type="component" value="Unassembled WGS sequence"/>
</dbReference>
<dbReference type="Gene3D" id="3.30.200.20">
    <property type="entry name" value="Phosphorylase Kinase, domain 1"/>
    <property type="match status" value="1"/>
</dbReference>
<dbReference type="Pfam" id="PF00069">
    <property type="entry name" value="Pkinase"/>
    <property type="match status" value="1"/>
</dbReference>
<keyword evidence="4 8" id="KW-0547">Nucleotide-binding</keyword>
<dbReference type="InterPro" id="IPR000719">
    <property type="entry name" value="Prot_kinase_dom"/>
</dbReference>
<name>A0A834ZRI9_TETSI</name>
<evidence type="ECO:0000313" key="12">
    <source>
        <dbReference type="Proteomes" id="UP000655225"/>
    </source>
</evidence>
<dbReference type="EMBL" id="JABCRI010000001">
    <property type="protein sequence ID" value="KAF8412250.1"/>
    <property type="molecule type" value="Genomic_DNA"/>
</dbReference>
<comment type="caution">
    <text evidence="11">The sequence shown here is derived from an EMBL/GenBank/DDBJ whole genome shotgun (WGS) entry which is preliminary data.</text>
</comment>
<evidence type="ECO:0000256" key="5">
    <source>
        <dbReference type="ARBA" id="ARBA00022777"/>
    </source>
</evidence>
<keyword evidence="6" id="KW-0833">Ubl conjugation pathway</keyword>
<evidence type="ECO:0000256" key="8">
    <source>
        <dbReference type="PROSITE-ProRule" id="PRU10141"/>
    </source>
</evidence>
<dbReference type="PROSITE" id="PS00107">
    <property type="entry name" value="PROTEIN_KINASE_ATP"/>
    <property type="match status" value="1"/>
</dbReference>
<organism evidence="11 12">
    <name type="scientific">Tetracentron sinense</name>
    <name type="common">Spur-leaf</name>
    <dbReference type="NCBI Taxonomy" id="13715"/>
    <lineage>
        <taxon>Eukaryota</taxon>
        <taxon>Viridiplantae</taxon>
        <taxon>Streptophyta</taxon>
        <taxon>Embryophyta</taxon>
        <taxon>Tracheophyta</taxon>
        <taxon>Spermatophyta</taxon>
        <taxon>Magnoliopsida</taxon>
        <taxon>Trochodendrales</taxon>
        <taxon>Trochodendraceae</taxon>
        <taxon>Tetracentron</taxon>
    </lineage>
</organism>
<reference evidence="11 12" key="1">
    <citation type="submission" date="2020-04" db="EMBL/GenBank/DDBJ databases">
        <title>Plant Genome Project.</title>
        <authorList>
            <person name="Zhang R.-G."/>
        </authorList>
    </citation>
    <scope>NUCLEOTIDE SEQUENCE [LARGE SCALE GENOMIC DNA]</scope>
    <source>
        <strain evidence="11">YNK0</strain>
        <tissue evidence="11">Leaf</tissue>
    </source>
</reference>
<protein>
    <recommendedName>
        <fullName evidence="2">RING-type E3 ubiquitin transferase</fullName>
        <ecNumber evidence="2">2.3.2.27</ecNumber>
    </recommendedName>
</protein>